<reference evidence="2" key="2">
    <citation type="journal article" date="2019" name="Mol. Plant Microbe Interact.">
        <title>Genome sequence resources for four phytopathogenic fungi from the Colletotrichum orbiculare species complex.</title>
        <authorList>
            <person name="Gan P."/>
            <person name="Tsushima A."/>
            <person name="Narusaka M."/>
            <person name="Narusaka Y."/>
            <person name="Takano Y."/>
            <person name="Kubo Y."/>
            <person name="Shirasu K."/>
        </authorList>
    </citation>
    <scope>GENOME REANNOTATION</scope>
    <source>
        <strain evidence="2">104-T / ATCC 96160 / CBS 514.97 / LARS 414 / MAFF 240422</strain>
    </source>
</reference>
<sequence>MSVEAFDVDFAIGVDMNATRGLSPHDVSTQTRGKIYATQDRWDLYRLLITRLYREEKKPLREVQIIMEQQHSFLATERMFKTRIKRWGLDKKFKEPEVFAMLYAKQKRDAVGKESEFVIRDQVVNWEDVTEYLKRRRRPPKSRQARNLRELGITCRTPLESKSGQIGRVMAAAIEVQFFEDILRLKRC</sequence>
<dbReference type="STRING" id="1213857.N4VWB4"/>
<dbReference type="eggNOG" id="ENOG502RZNG">
    <property type="taxonomic scope" value="Eukaryota"/>
</dbReference>
<dbReference type="HOGENOM" id="CLU_1440968_0_0_1"/>
<organism evidence="1 2">
    <name type="scientific">Colletotrichum orbiculare (strain 104-T / ATCC 96160 / CBS 514.97 / LARS 414 / MAFF 240422)</name>
    <name type="common">Cucumber anthracnose fungus</name>
    <name type="synonym">Colletotrichum lagenarium</name>
    <dbReference type="NCBI Taxonomy" id="1213857"/>
    <lineage>
        <taxon>Eukaryota</taxon>
        <taxon>Fungi</taxon>
        <taxon>Dikarya</taxon>
        <taxon>Ascomycota</taxon>
        <taxon>Pezizomycotina</taxon>
        <taxon>Sordariomycetes</taxon>
        <taxon>Hypocreomycetidae</taxon>
        <taxon>Glomerellales</taxon>
        <taxon>Glomerellaceae</taxon>
        <taxon>Colletotrichum</taxon>
        <taxon>Colletotrichum orbiculare species complex</taxon>
    </lineage>
</organism>
<dbReference type="OrthoDB" id="5308957at2759"/>
<comment type="caution">
    <text evidence="1">The sequence shown here is derived from an EMBL/GenBank/DDBJ whole genome shotgun (WGS) entry which is preliminary data.</text>
</comment>
<dbReference type="EMBL" id="AMCV02000015">
    <property type="protein sequence ID" value="TDZ21128.1"/>
    <property type="molecule type" value="Genomic_DNA"/>
</dbReference>
<keyword evidence="2" id="KW-1185">Reference proteome</keyword>
<evidence type="ECO:0000313" key="1">
    <source>
        <dbReference type="EMBL" id="TDZ21128.1"/>
    </source>
</evidence>
<dbReference type="PANTHER" id="PTHR38788:SF3">
    <property type="entry name" value="CLR5 DOMAIN-CONTAINING PROTEIN"/>
    <property type="match status" value="1"/>
</dbReference>
<dbReference type="InterPro" id="IPR025676">
    <property type="entry name" value="Clr5_dom"/>
</dbReference>
<dbReference type="AlphaFoldDB" id="N4VWB4"/>
<dbReference type="Proteomes" id="UP000014480">
    <property type="component" value="Unassembled WGS sequence"/>
</dbReference>
<dbReference type="PANTHER" id="PTHR38788">
    <property type="entry name" value="CLR5 DOMAIN-CONTAINING PROTEIN"/>
    <property type="match status" value="1"/>
</dbReference>
<evidence type="ECO:0000313" key="2">
    <source>
        <dbReference type="Proteomes" id="UP000014480"/>
    </source>
</evidence>
<name>N4VWB4_COLOR</name>
<gene>
    <name evidence="1" type="ORF">Cob_v005793</name>
</gene>
<reference evidence="2" key="1">
    <citation type="journal article" date="2013" name="New Phytol.">
        <title>Comparative genomic and transcriptomic analyses reveal the hemibiotrophic stage shift of Colletotrichum fungi.</title>
        <authorList>
            <person name="Gan P."/>
            <person name="Ikeda K."/>
            <person name="Irieda H."/>
            <person name="Narusaka M."/>
            <person name="O'Connell R.J."/>
            <person name="Narusaka Y."/>
            <person name="Takano Y."/>
            <person name="Kubo Y."/>
            <person name="Shirasu K."/>
        </authorList>
    </citation>
    <scope>NUCLEOTIDE SEQUENCE [LARGE SCALE GENOMIC DNA]</scope>
    <source>
        <strain evidence="2">104-T / ATCC 96160 / CBS 514.97 / LARS 414 / MAFF 240422</strain>
    </source>
</reference>
<dbReference type="Pfam" id="PF14420">
    <property type="entry name" value="Clr5"/>
    <property type="match status" value="1"/>
</dbReference>
<proteinExistence type="predicted"/>
<accession>N4VWB4</accession>
<protein>
    <submittedName>
        <fullName evidence="1">Uncharacterized protein</fullName>
    </submittedName>
</protein>